<feature type="transmembrane region" description="Helical" evidence="7">
    <location>
        <begin position="129"/>
        <end position="147"/>
    </location>
</feature>
<dbReference type="InterPro" id="IPR000620">
    <property type="entry name" value="EamA_dom"/>
</dbReference>
<sequence length="298" mass="32787">MIHNKYKGITYASLGATFFGISSIVADILFKHNPISPQWLVSVRMILSGIILLAYLTISHKNIFNIWKNKNSAITIVIFGIFGVLFAQSSFLLTIFYGNAALATILQSLGPSFIIIILAIYSKVVPRRIDILAIILSLFGIILLVTNGNLKELNFSGLALFWGILSALGVCAYTLIPLSLVKKHSPLMIVAWGLLIGGIFSNVFTPISKIPQGIDKMDLFLIFVIVVVGTILAYGFYINSLLYSEPHIVGMLSILEPVTSILISTIFLNISFLTFQVIGIILVFLSLALINYKSNELR</sequence>
<feature type="domain" description="EamA" evidence="8">
    <location>
        <begin position="7"/>
        <end position="145"/>
    </location>
</feature>
<keyword evidence="3" id="KW-1003">Cell membrane</keyword>
<dbReference type="Pfam" id="PF00892">
    <property type="entry name" value="EamA"/>
    <property type="match status" value="2"/>
</dbReference>
<feature type="domain" description="EamA" evidence="8">
    <location>
        <begin position="159"/>
        <end position="291"/>
    </location>
</feature>
<evidence type="ECO:0000313" key="9">
    <source>
        <dbReference type="EMBL" id="WYC67498.1"/>
    </source>
</evidence>
<comment type="similarity">
    <text evidence="2">Belongs to the EamA transporter family.</text>
</comment>
<dbReference type="InterPro" id="IPR050638">
    <property type="entry name" value="AA-Vitamin_Transporters"/>
</dbReference>
<keyword evidence="10" id="KW-1185">Reference proteome</keyword>
<evidence type="ECO:0000259" key="8">
    <source>
        <dbReference type="Pfam" id="PF00892"/>
    </source>
</evidence>
<evidence type="ECO:0000256" key="3">
    <source>
        <dbReference type="ARBA" id="ARBA00022475"/>
    </source>
</evidence>
<protein>
    <submittedName>
        <fullName evidence="9">EamA family transporter</fullName>
    </submittedName>
</protein>
<evidence type="ECO:0000256" key="6">
    <source>
        <dbReference type="ARBA" id="ARBA00023136"/>
    </source>
</evidence>
<dbReference type="RefSeq" id="WP_285121411.1">
    <property type="nucleotide sequence ID" value="NZ_CP141697.1"/>
</dbReference>
<keyword evidence="4 7" id="KW-0812">Transmembrane</keyword>
<feature type="transmembrane region" description="Helical" evidence="7">
    <location>
        <begin position="187"/>
        <end position="207"/>
    </location>
</feature>
<dbReference type="PANTHER" id="PTHR32322">
    <property type="entry name" value="INNER MEMBRANE TRANSPORTER"/>
    <property type="match status" value="1"/>
</dbReference>
<feature type="transmembrane region" description="Helical" evidence="7">
    <location>
        <begin position="273"/>
        <end position="292"/>
    </location>
</feature>
<dbReference type="InterPro" id="IPR037185">
    <property type="entry name" value="EmrE-like"/>
</dbReference>
<evidence type="ECO:0000256" key="2">
    <source>
        <dbReference type="ARBA" id="ARBA00007362"/>
    </source>
</evidence>
<evidence type="ECO:0000256" key="4">
    <source>
        <dbReference type="ARBA" id="ARBA00022692"/>
    </source>
</evidence>
<feature type="transmembrane region" description="Helical" evidence="7">
    <location>
        <begin position="76"/>
        <end position="97"/>
    </location>
</feature>
<feature type="transmembrane region" description="Helical" evidence="7">
    <location>
        <begin position="219"/>
        <end position="237"/>
    </location>
</feature>
<reference evidence="9 10" key="1">
    <citation type="submission" date="2023-12" db="EMBL/GenBank/DDBJ databases">
        <title>Redefining Piscine Lactococcosis.</title>
        <authorList>
            <person name="Heckman T.I."/>
            <person name="Yazdi Z."/>
            <person name="Older C.E."/>
            <person name="Griffin M.J."/>
            <person name="Waldbieser G.C."/>
            <person name="Chow A.M."/>
            <person name="Medina Silva I."/>
            <person name="Anenson K.M."/>
            <person name="Garcia J.C."/>
            <person name="LaFrentz B.R."/>
            <person name="Slavic D."/>
            <person name="Toohey-Kurth K.L."/>
            <person name="Yant P."/>
            <person name="Fritz H.M."/>
            <person name="Henderson E."/>
            <person name="McDowall R."/>
            <person name="Cai H."/>
            <person name="Adikson M."/>
            <person name="Soto E."/>
        </authorList>
    </citation>
    <scope>NUCLEOTIDE SEQUENCE [LARGE SCALE GENOMIC DNA]</scope>
    <source>
        <strain evidence="9 10">R21-91A</strain>
    </source>
</reference>
<dbReference type="EMBL" id="CP141698">
    <property type="protein sequence ID" value="WYC67498.1"/>
    <property type="molecule type" value="Genomic_DNA"/>
</dbReference>
<dbReference type="PANTHER" id="PTHR32322:SF18">
    <property type="entry name" value="S-ADENOSYLMETHIONINE_S-ADENOSYLHOMOCYSTEINE TRANSPORTER"/>
    <property type="match status" value="1"/>
</dbReference>
<feature type="transmembrane region" description="Helical" evidence="7">
    <location>
        <begin position="36"/>
        <end position="56"/>
    </location>
</feature>
<keyword evidence="6 7" id="KW-0472">Membrane</keyword>
<feature type="transmembrane region" description="Helical" evidence="7">
    <location>
        <begin position="159"/>
        <end position="180"/>
    </location>
</feature>
<organism evidence="9 10">
    <name type="scientific">Lactococcus petauri</name>
    <dbReference type="NCBI Taxonomy" id="1940789"/>
    <lineage>
        <taxon>Bacteria</taxon>
        <taxon>Bacillati</taxon>
        <taxon>Bacillota</taxon>
        <taxon>Bacilli</taxon>
        <taxon>Lactobacillales</taxon>
        <taxon>Streptococcaceae</taxon>
        <taxon>Lactococcus</taxon>
    </lineage>
</organism>
<evidence type="ECO:0000313" key="10">
    <source>
        <dbReference type="Proteomes" id="UP001456368"/>
    </source>
</evidence>
<feature type="transmembrane region" description="Helical" evidence="7">
    <location>
        <begin position="12"/>
        <end position="30"/>
    </location>
</feature>
<gene>
    <name evidence="9" type="ORF">VNN45_01075</name>
</gene>
<dbReference type="SUPFAM" id="SSF103481">
    <property type="entry name" value="Multidrug resistance efflux transporter EmrE"/>
    <property type="match status" value="2"/>
</dbReference>
<evidence type="ECO:0000256" key="1">
    <source>
        <dbReference type="ARBA" id="ARBA00004651"/>
    </source>
</evidence>
<proteinExistence type="inferred from homology"/>
<dbReference type="Proteomes" id="UP001456368">
    <property type="component" value="Chromosome"/>
</dbReference>
<keyword evidence="5 7" id="KW-1133">Transmembrane helix</keyword>
<evidence type="ECO:0000256" key="5">
    <source>
        <dbReference type="ARBA" id="ARBA00022989"/>
    </source>
</evidence>
<accession>A0ABZ2SI91</accession>
<name>A0ABZ2SI91_9LACT</name>
<feature type="transmembrane region" description="Helical" evidence="7">
    <location>
        <begin position="103"/>
        <end position="122"/>
    </location>
</feature>
<comment type="subcellular location">
    <subcellularLocation>
        <location evidence="1">Cell membrane</location>
        <topology evidence="1">Multi-pass membrane protein</topology>
    </subcellularLocation>
</comment>
<feature type="transmembrane region" description="Helical" evidence="7">
    <location>
        <begin position="249"/>
        <end position="267"/>
    </location>
</feature>
<evidence type="ECO:0000256" key="7">
    <source>
        <dbReference type="SAM" id="Phobius"/>
    </source>
</evidence>